<evidence type="ECO:0000256" key="5">
    <source>
        <dbReference type="SAM" id="MobiDB-lite"/>
    </source>
</evidence>
<proteinExistence type="predicted"/>
<feature type="compositionally biased region" description="Basic and acidic residues" evidence="5">
    <location>
        <begin position="212"/>
        <end position="247"/>
    </location>
</feature>
<keyword evidence="4" id="KW-0539">Nucleus</keyword>
<name>A0AAW0GIX3_9APHY</name>
<dbReference type="GO" id="GO:0006281">
    <property type="term" value="P:DNA repair"/>
    <property type="evidence" value="ECO:0007669"/>
    <property type="project" value="UniProtKB-KW"/>
</dbReference>
<gene>
    <name evidence="7" type="ORF">QCA50_002822</name>
</gene>
<comment type="subcellular location">
    <subcellularLocation>
        <location evidence="1">Nucleus</location>
    </subcellularLocation>
</comment>
<reference evidence="7 8" key="1">
    <citation type="submission" date="2022-09" db="EMBL/GenBank/DDBJ databases">
        <authorList>
            <person name="Palmer J.M."/>
        </authorList>
    </citation>
    <scope>NUCLEOTIDE SEQUENCE [LARGE SCALE GENOMIC DNA]</scope>
    <source>
        <strain evidence="7 8">DSM 7382</strain>
    </source>
</reference>
<dbReference type="GO" id="GO:0005634">
    <property type="term" value="C:nucleus"/>
    <property type="evidence" value="ECO:0007669"/>
    <property type="project" value="UniProtKB-SubCell"/>
</dbReference>
<feature type="compositionally biased region" description="Low complexity" evidence="5">
    <location>
        <begin position="259"/>
        <end position="278"/>
    </location>
</feature>
<evidence type="ECO:0000313" key="7">
    <source>
        <dbReference type="EMBL" id="KAK7693255.1"/>
    </source>
</evidence>
<evidence type="ECO:0000256" key="2">
    <source>
        <dbReference type="ARBA" id="ARBA00022763"/>
    </source>
</evidence>
<dbReference type="InterPro" id="IPR022043">
    <property type="entry name" value="CAF1A_DD"/>
</dbReference>
<keyword evidence="8" id="KW-1185">Reference proteome</keyword>
<feature type="region of interest" description="Disordered" evidence="5">
    <location>
        <begin position="629"/>
        <end position="652"/>
    </location>
</feature>
<feature type="compositionally biased region" description="Acidic residues" evidence="5">
    <location>
        <begin position="466"/>
        <end position="509"/>
    </location>
</feature>
<sequence length="735" mass="81232">MLEQRMEEKQSPLETISDDFLPLIAKLVQESDKTANILSKSIQLELVPAQDEDEESGAEAAVPLALQAIEKAVKHVATRTNYGLESSTAGGKVPAAWNIWRWEVKEEFRQWLPKSAKDKAEARTAERRQAKADLKTIFQDMSDEDRSRILGVKVNNPDAVKKKQPVKREADKNKGSPAPQASAPDTNSPEKPTVEPEKASEPGTPSKNKAKRQVDPEKEAKLKELAEKKLARAEKEKKEKEAQEKSRSLFANFFGKAKPQGSPKAAPSQSSAPVAGPSRTVSEYQRTFKPFILKKDADLAPINYFRSGRRMTSVSQTHINGKEIIVIDDDEPIDVSQDVVMKDVGPSDVSSLSGRERLSQSISRLAQIGPVPPPRRLPHGLRTTHPHTVRTVINQLNEAEIAGDDQLVRSLLSLLRSRKDIPAKVLVFREDARPGYFGTWTRPSHEVGPRTPFAKDVVARDYTYDSGEEWEEEDGGDDVVEDAEDEDAGAEEQDSDLESWLVDDDDVEDPGTPIDERDGSPGLLDLPPLPPKRKSGEGEGAKSGKRRKVVVQLVPFTKGPCWESTVGQCEYEPFNPYKIHLFNDYPCPIDPFTFISTPIDEKPPVLTAKSSAEEPFAVPALPDRVVALQSGSTSTASPNATPKRQPAAPKTPFPPEHLPLLVSKITSMETGNITAIVEVVYQELRNQKVKKNAIEAKVREIGEKNKKVWVVKADVKVSSFDLCWIGYPLTIATLG</sequence>
<organism evidence="7 8">
    <name type="scientific">Cerrena zonata</name>
    <dbReference type="NCBI Taxonomy" id="2478898"/>
    <lineage>
        <taxon>Eukaryota</taxon>
        <taxon>Fungi</taxon>
        <taxon>Dikarya</taxon>
        <taxon>Basidiomycota</taxon>
        <taxon>Agaricomycotina</taxon>
        <taxon>Agaricomycetes</taxon>
        <taxon>Polyporales</taxon>
        <taxon>Cerrenaceae</taxon>
        <taxon>Cerrena</taxon>
    </lineage>
</organism>
<protein>
    <recommendedName>
        <fullName evidence="6">Chromatin assembly factor 1 subunit A dimerization domain-containing protein</fullName>
    </recommendedName>
</protein>
<keyword evidence="2" id="KW-0227">DNA damage</keyword>
<comment type="caution">
    <text evidence="7">The sequence shown here is derived from an EMBL/GenBank/DDBJ whole genome shotgun (WGS) entry which is preliminary data.</text>
</comment>
<dbReference type="PANTHER" id="PTHR15272">
    <property type="entry name" value="CHROMATIN ASSEMBLY FACTOR 1 SUBUNIT A CAF-1 SUBUNIT A"/>
    <property type="match status" value="1"/>
</dbReference>
<evidence type="ECO:0000256" key="1">
    <source>
        <dbReference type="ARBA" id="ARBA00004123"/>
    </source>
</evidence>
<dbReference type="PANTHER" id="PTHR15272:SF0">
    <property type="entry name" value="CHROMATIN ASSEMBLY FACTOR 1 SUBUNIT A"/>
    <property type="match status" value="1"/>
</dbReference>
<keyword evidence="3" id="KW-0234">DNA repair</keyword>
<evidence type="ECO:0000256" key="3">
    <source>
        <dbReference type="ARBA" id="ARBA00023204"/>
    </source>
</evidence>
<accession>A0AAW0GIX3</accession>
<dbReference type="Pfam" id="PF12253">
    <property type="entry name" value="CAF1A_dimeriz"/>
    <property type="match status" value="1"/>
</dbReference>
<dbReference type="AlphaFoldDB" id="A0AAW0GIX3"/>
<evidence type="ECO:0000313" key="8">
    <source>
        <dbReference type="Proteomes" id="UP001385951"/>
    </source>
</evidence>
<feature type="region of interest" description="Disordered" evidence="5">
    <location>
        <begin position="148"/>
        <end position="279"/>
    </location>
</feature>
<dbReference type="EMBL" id="JASBNA010000003">
    <property type="protein sequence ID" value="KAK7693255.1"/>
    <property type="molecule type" value="Genomic_DNA"/>
</dbReference>
<dbReference type="GO" id="GO:0006334">
    <property type="term" value="P:nucleosome assembly"/>
    <property type="evidence" value="ECO:0007669"/>
    <property type="project" value="TreeGrafter"/>
</dbReference>
<feature type="region of interest" description="Disordered" evidence="5">
    <location>
        <begin position="465"/>
        <end position="546"/>
    </location>
</feature>
<evidence type="ECO:0000256" key="4">
    <source>
        <dbReference type="ARBA" id="ARBA00023242"/>
    </source>
</evidence>
<feature type="domain" description="Chromatin assembly factor 1 subunit A dimerization" evidence="6">
    <location>
        <begin position="424"/>
        <end position="495"/>
    </location>
</feature>
<dbReference type="GO" id="GO:0033186">
    <property type="term" value="C:CAF-1 complex"/>
    <property type="evidence" value="ECO:0007669"/>
    <property type="project" value="TreeGrafter"/>
</dbReference>
<evidence type="ECO:0000259" key="6">
    <source>
        <dbReference type="Pfam" id="PF12253"/>
    </source>
</evidence>
<dbReference type="Proteomes" id="UP001385951">
    <property type="component" value="Unassembled WGS sequence"/>
</dbReference>
<feature type="compositionally biased region" description="Polar residues" evidence="5">
    <location>
        <begin position="629"/>
        <end position="642"/>
    </location>
</feature>